<evidence type="ECO:0000313" key="6">
    <source>
        <dbReference type="Proteomes" id="UP000322783"/>
    </source>
</evidence>
<dbReference type="SUPFAM" id="SSF55073">
    <property type="entry name" value="Nucleotide cyclase"/>
    <property type="match status" value="1"/>
</dbReference>
<feature type="chain" id="PRO_5022936521" evidence="3">
    <location>
        <begin position="27"/>
        <end position="731"/>
    </location>
</feature>
<organism evidence="5 6">
    <name type="scientific">Selenomonas caprae</name>
    <dbReference type="NCBI Taxonomy" id="2606905"/>
    <lineage>
        <taxon>Bacteria</taxon>
        <taxon>Bacillati</taxon>
        <taxon>Bacillota</taxon>
        <taxon>Negativicutes</taxon>
        <taxon>Selenomonadales</taxon>
        <taxon>Selenomonadaceae</taxon>
        <taxon>Selenomonas</taxon>
    </lineage>
</organism>
<feature type="coiled-coil region" evidence="1">
    <location>
        <begin position="525"/>
        <end position="563"/>
    </location>
</feature>
<dbReference type="InterPro" id="IPR050469">
    <property type="entry name" value="Diguanylate_Cyclase"/>
</dbReference>
<dbReference type="RefSeq" id="WP_149189192.1">
    <property type="nucleotide sequence ID" value="NZ_VTOZ01000014.1"/>
</dbReference>
<dbReference type="InterPro" id="IPR029787">
    <property type="entry name" value="Nucleotide_cyclase"/>
</dbReference>
<keyword evidence="2" id="KW-0472">Membrane</keyword>
<evidence type="ECO:0000256" key="3">
    <source>
        <dbReference type="SAM" id="SignalP"/>
    </source>
</evidence>
<evidence type="ECO:0000256" key="2">
    <source>
        <dbReference type="SAM" id="Phobius"/>
    </source>
</evidence>
<accession>A0A5D6WL49</accession>
<evidence type="ECO:0000256" key="1">
    <source>
        <dbReference type="SAM" id="Coils"/>
    </source>
</evidence>
<dbReference type="Gene3D" id="3.30.70.270">
    <property type="match status" value="1"/>
</dbReference>
<gene>
    <name evidence="5" type="ORF">FZ041_07975</name>
</gene>
<dbReference type="Pfam" id="PF00990">
    <property type="entry name" value="GGDEF"/>
    <property type="match status" value="1"/>
</dbReference>
<keyword evidence="6" id="KW-1185">Reference proteome</keyword>
<dbReference type="Proteomes" id="UP000322783">
    <property type="component" value="Unassembled WGS sequence"/>
</dbReference>
<dbReference type="NCBIfam" id="TIGR00254">
    <property type="entry name" value="GGDEF"/>
    <property type="match status" value="1"/>
</dbReference>
<reference evidence="5 6" key="1">
    <citation type="submission" date="2019-08" db="EMBL/GenBank/DDBJ databases">
        <title>Selenomonas sp. mPRGC5 and Selenomonas sp. mPRGC8 isolated from ruminal fluid of dairy goat (Capra hircus).</title>
        <authorList>
            <person name="Poothong S."/>
            <person name="Nuengjamnong C."/>
            <person name="Tanasupawat S."/>
        </authorList>
    </citation>
    <scope>NUCLEOTIDE SEQUENCE [LARGE SCALE GENOMIC DNA]</scope>
    <source>
        <strain evidence="6">mPRGC8</strain>
    </source>
</reference>
<evidence type="ECO:0000259" key="4">
    <source>
        <dbReference type="PROSITE" id="PS50887"/>
    </source>
</evidence>
<dbReference type="SMART" id="SM00267">
    <property type="entry name" value="GGDEF"/>
    <property type="match status" value="1"/>
</dbReference>
<evidence type="ECO:0000313" key="5">
    <source>
        <dbReference type="EMBL" id="TYZ28570.1"/>
    </source>
</evidence>
<sequence length="731" mass="82008">MHFVQKLSCLLLSLILLALPPTRSFAEPPAYQTIRIGIANDRRPGPANDAIRLLTSYNTAYLAEIAKITHWQYEIYHGSAADCLQRLRDGRLDLVAPVCSAAFADENFLFSDGYSCYAVLGLYARGDNTSIDADYAATINGSTIGLLASDDIKSRLQFYINANGWSVTLRTYPSGDALNAALQKGEIQLMASTVFNLTGTERWVSFVTTIPQQYLTTPAHTTLMSELNQAILNIEMTNPSFETRLEREYLDPSIYKMARYSEQQQAYIRTAPTVRVVFPGTFAPLVQKNNDFGNIYGIAPDILTLLMNATGIVFQSSIASSYDEAERMLRTHDAEAMFAVYVNDPKLQFMQFSNNILWLPFTPVIARASSDTARPERIVLPTCYTGLRDFFQRLNPQAKVTELADPEECLYAVEQGQYDCTYLPQPYLSKNKNVLLHFQLKVLESTTVSVPLCLMFRADAPETLCRTVNTALLGLPQNQLAQIIQRNSEPDVSFGYLLSQHPLSLTIGLLIVFTILATAIFLMYRNRLEQEKNRVLRARELELQQALDAVEILQEDRDNYKHNAETDHLTGCLNKAAMTAQCQQILEKIPDNWSAAFFIIDLDHFKEANDTYGHQRGDDILVEFSSMLYDILPPRTHIGRFGGDEFTLLIVQEDCGDCVAYASMLAELILEQTRGLIVCGTPGNVTASIGVAISPAGSGDRRNLDSIFRRADRALYDVKESCRDSYRIYQH</sequence>
<dbReference type="PROSITE" id="PS50887">
    <property type="entry name" value="GGDEF"/>
    <property type="match status" value="1"/>
</dbReference>
<protein>
    <submittedName>
        <fullName evidence="5">Diguanylate cyclase</fullName>
    </submittedName>
</protein>
<keyword evidence="2" id="KW-1133">Transmembrane helix</keyword>
<dbReference type="GO" id="GO:0052621">
    <property type="term" value="F:diguanylate cyclase activity"/>
    <property type="evidence" value="ECO:0007669"/>
    <property type="project" value="TreeGrafter"/>
</dbReference>
<dbReference type="Gene3D" id="3.40.190.10">
    <property type="entry name" value="Periplasmic binding protein-like II"/>
    <property type="match status" value="4"/>
</dbReference>
<dbReference type="EMBL" id="VTOZ01000014">
    <property type="protein sequence ID" value="TYZ28570.1"/>
    <property type="molecule type" value="Genomic_DNA"/>
</dbReference>
<keyword evidence="1" id="KW-0175">Coiled coil</keyword>
<dbReference type="PANTHER" id="PTHR45138">
    <property type="entry name" value="REGULATORY COMPONENTS OF SENSORY TRANSDUCTION SYSTEM"/>
    <property type="match status" value="1"/>
</dbReference>
<feature type="signal peptide" evidence="3">
    <location>
        <begin position="1"/>
        <end position="26"/>
    </location>
</feature>
<proteinExistence type="predicted"/>
<dbReference type="InterPro" id="IPR043128">
    <property type="entry name" value="Rev_trsase/Diguanyl_cyclase"/>
</dbReference>
<name>A0A5D6WL49_9FIRM</name>
<keyword evidence="2" id="KW-0812">Transmembrane</keyword>
<dbReference type="PANTHER" id="PTHR45138:SF9">
    <property type="entry name" value="DIGUANYLATE CYCLASE DGCM-RELATED"/>
    <property type="match status" value="1"/>
</dbReference>
<feature type="transmembrane region" description="Helical" evidence="2">
    <location>
        <begin position="503"/>
        <end position="524"/>
    </location>
</feature>
<keyword evidence="3" id="KW-0732">Signal</keyword>
<dbReference type="AlphaFoldDB" id="A0A5D6WL49"/>
<dbReference type="SUPFAM" id="SSF53850">
    <property type="entry name" value="Periplasmic binding protein-like II"/>
    <property type="match status" value="2"/>
</dbReference>
<dbReference type="InterPro" id="IPR000160">
    <property type="entry name" value="GGDEF_dom"/>
</dbReference>
<comment type="caution">
    <text evidence="5">The sequence shown here is derived from an EMBL/GenBank/DDBJ whole genome shotgun (WGS) entry which is preliminary data.</text>
</comment>
<dbReference type="CDD" id="cd01949">
    <property type="entry name" value="GGDEF"/>
    <property type="match status" value="1"/>
</dbReference>
<feature type="domain" description="GGDEF" evidence="4">
    <location>
        <begin position="593"/>
        <end position="731"/>
    </location>
</feature>